<dbReference type="AlphaFoldDB" id="A0A7W9T2U2"/>
<dbReference type="Proteomes" id="UP000532746">
    <property type="component" value="Unassembled WGS sequence"/>
</dbReference>
<dbReference type="EMBL" id="JACHGG010000003">
    <property type="protein sequence ID" value="MBB6059955.1"/>
    <property type="molecule type" value="Genomic_DNA"/>
</dbReference>
<protein>
    <submittedName>
        <fullName evidence="1">Uncharacterized protein</fullName>
    </submittedName>
</protein>
<evidence type="ECO:0000313" key="1">
    <source>
        <dbReference type="EMBL" id="MBB6059955.1"/>
    </source>
</evidence>
<proteinExistence type="predicted"/>
<reference evidence="1 2" key="1">
    <citation type="submission" date="2020-08" db="EMBL/GenBank/DDBJ databases">
        <title>Genomic Encyclopedia of Type Strains, Phase IV (KMG-IV): sequencing the most valuable type-strain genomes for metagenomic binning, comparative biology and taxonomic classification.</title>
        <authorList>
            <person name="Goeker M."/>
        </authorList>
    </citation>
    <scope>NUCLEOTIDE SEQUENCE [LARGE SCALE GENOMIC DNA]</scope>
    <source>
        <strain evidence="1 2">DSM 26718</strain>
    </source>
</reference>
<sequence>MPSYIIVHTEVAANPYYLIPLNQAQLPNYGSLAWMN</sequence>
<accession>A0A7W9T2U2</accession>
<comment type="caution">
    <text evidence="1">The sequence shown here is derived from an EMBL/GenBank/DDBJ whole genome shotgun (WGS) entry which is preliminary data.</text>
</comment>
<keyword evidence="2" id="KW-1185">Reference proteome</keyword>
<name>A0A7W9T2U2_9BACT</name>
<gene>
    <name evidence="1" type="ORF">HNQ93_002815</name>
</gene>
<evidence type="ECO:0000313" key="2">
    <source>
        <dbReference type="Proteomes" id="UP000532746"/>
    </source>
</evidence>
<organism evidence="1 2">
    <name type="scientific">Hymenobacter luteus</name>
    <dbReference type="NCBI Taxonomy" id="1411122"/>
    <lineage>
        <taxon>Bacteria</taxon>
        <taxon>Pseudomonadati</taxon>
        <taxon>Bacteroidota</taxon>
        <taxon>Cytophagia</taxon>
        <taxon>Cytophagales</taxon>
        <taxon>Hymenobacteraceae</taxon>
        <taxon>Hymenobacter</taxon>
    </lineage>
</organism>